<dbReference type="PANTHER" id="PTHR45663:SF11">
    <property type="entry name" value="GEO12009P1"/>
    <property type="match status" value="1"/>
</dbReference>
<evidence type="ECO:0000256" key="6">
    <source>
        <dbReference type="PIRNR" id="PIRNR000077"/>
    </source>
</evidence>
<dbReference type="InterPro" id="IPR036249">
    <property type="entry name" value="Thioredoxin-like_sf"/>
</dbReference>
<dbReference type="PROSITE" id="PS51352">
    <property type="entry name" value="THIOREDOXIN_2"/>
    <property type="match status" value="1"/>
</dbReference>
<comment type="caution">
    <text evidence="8">The sequence shown here is derived from an EMBL/GenBank/DDBJ whole genome shotgun (WGS) entry which is preliminary data.</text>
</comment>
<evidence type="ECO:0000256" key="1">
    <source>
        <dbReference type="ARBA" id="ARBA00008987"/>
    </source>
</evidence>
<dbReference type="PROSITE" id="PS00194">
    <property type="entry name" value="THIOREDOXIN_1"/>
    <property type="match status" value="1"/>
</dbReference>
<protein>
    <recommendedName>
        <fullName evidence="6">Thioredoxin</fullName>
    </recommendedName>
</protein>
<evidence type="ECO:0000313" key="9">
    <source>
        <dbReference type="Proteomes" id="UP001628220"/>
    </source>
</evidence>
<gene>
    <name evidence="8" type="ORF">Tsumi_07130</name>
</gene>
<dbReference type="SUPFAM" id="SSF52833">
    <property type="entry name" value="Thioredoxin-like"/>
    <property type="match status" value="1"/>
</dbReference>
<dbReference type="InterPro" id="IPR017937">
    <property type="entry name" value="Thioredoxin_CS"/>
</dbReference>
<evidence type="ECO:0000313" key="8">
    <source>
        <dbReference type="EMBL" id="GAB1251609.1"/>
    </source>
</evidence>
<keyword evidence="4" id="KW-1015">Disulfide bond</keyword>
<feature type="domain" description="Thioredoxin" evidence="7">
    <location>
        <begin position="1"/>
        <end position="117"/>
    </location>
</feature>
<dbReference type="PIRSF" id="PIRSF000077">
    <property type="entry name" value="Thioredoxin"/>
    <property type="match status" value="1"/>
</dbReference>
<dbReference type="RefSeq" id="WP_411915413.1">
    <property type="nucleotide sequence ID" value="NZ_BAAFSF010000001.1"/>
</dbReference>
<dbReference type="Gene3D" id="3.40.30.10">
    <property type="entry name" value="Glutaredoxin"/>
    <property type="match status" value="1"/>
</dbReference>
<keyword evidence="2" id="KW-0813">Transport</keyword>
<dbReference type="InterPro" id="IPR005746">
    <property type="entry name" value="Thioredoxin"/>
</dbReference>
<dbReference type="CDD" id="cd02947">
    <property type="entry name" value="TRX_family"/>
    <property type="match status" value="1"/>
</dbReference>
<evidence type="ECO:0000256" key="2">
    <source>
        <dbReference type="ARBA" id="ARBA00022448"/>
    </source>
</evidence>
<evidence type="ECO:0000259" key="7">
    <source>
        <dbReference type="PROSITE" id="PS51352"/>
    </source>
</evidence>
<comment type="similarity">
    <text evidence="1 6">Belongs to the thioredoxin family.</text>
</comment>
<dbReference type="EMBL" id="BAAFSF010000001">
    <property type="protein sequence ID" value="GAB1251609.1"/>
    <property type="molecule type" value="Genomic_DNA"/>
</dbReference>
<name>A0ABQ0E1Q7_9PORP</name>
<accession>A0ABQ0E1Q7</accession>
<dbReference type="PANTHER" id="PTHR45663">
    <property type="entry name" value="GEO12009P1"/>
    <property type="match status" value="1"/>
</dbReference>
<keyword evidence="9" id="KW-1185">Reference proteome</keyword>
<evidence type="ECO:0000256" key="4">
    <source>
        <dbReference type="ARBA" id="ARBA00023157"/>
    </source>
</evidence>
<sequence>MEAIEIDATYMKANIYDWEKNPTKFVYKGEKPCVIDFYADWCGPCRALAPKLAEVAGNYVGKIVVYKVNIDKEKELAKLFKVQSIPMLLFVPMKETPYVSMGNVPKEYIKDAIDKIL</sequence>
<evidence type="ECO:0000256" key="5">
    <source>
        <dbReference type="ARBA" id="ARBA00023284"/>
    </source>
</evidence>
<evidence type="ECO:0000256" key="3">
    <source>
        <dbReference type="ARBA" id="ARBA00022982"/>
    </source>
</evidence>
<keyword evidence="3" id="KW-0249">Electron transport</keyword>
<dbReference type="InterPro" id="IPR013766">
    <property type="entry name" value="Thioredoxin_domain"/>
</dbReference>
<dbReference type="PRINTS" id="PR00421">
    <property type="entry name" value="THIOREDOXIN"/>
</dbReference>
<proteinExistence type="inferred from homology"/>
<dbReference type="Proteomes" id="UP001628220">
    <property type="component" value="Unassembled WGS sequence"/>
</dbReference>
<keyword evidence="5" id="KW-0676">Redox-active center</keyword>
<reference evidence="8 9" key="1">
    <citation type="journal article" date="2025" name="Int. J. Syst. Evol. Microbiol.">
        <title>Desulfovibrio falkowii sp. nov., Porphyromonas miyakawae sp. nov., Mediterraneibacter flintii sp. nov. and Owariibacterium komagatae gen. nov., sp. nov., isolated from human faeces.</title>
        <authorList>
            <person name="Hamaguchi T."/>
            <person name="Ohara M."/>
            <person name="Hisatomi A."/>
            <person name="Sekiguchi K."/>
            <person name="Takeda J.I."/>
            <person name="Ueyama J."/>
            <person name="Ito M."/>
            <person name="Nishiwaki H."/>
            <person name="Ogi T."/>
            <person name="Hirayama M."/>
            <person name="Ohkuma M."/>
            <person name="Sakamoto M."/>
            <person name="Ohno K."/>
        </authorList>
    </citation>
    <scope>NUCLEOTIDE SEQUENCE [LARGE SCALE GENOMIC DNA]</scope>
    <source>
        <strain evidence="8 9">13CB11C</strain>
    </source>
</reference>
<organism evidence="8 9">
    <name type="scientific">Porphyromonas miyakawae</name>
    <dbReference type="NCBI Taxonomy" id="3137470"/>
    <lineage>
        <taxon>Bacteria</taxon>
        <taxon>Pseudomonadati</taxon>
        <taxon>Bacteroidota</taxon>
        <taxon>Bacteroidia</taxon>
        <taxon>Bacteroidales</taxon>
        <taxon>Porphyromonadaceae</taxon>
        <taxon>Porphyromonas</taxon>
    </lineage>
</organism>
<dbReference type="Pfam" id="PF00085">
    <property type="entry name" value="Thioredoxin"/>
    <property type="match status" value="1"/>
</dbReference>